<organism evidence="1 2">
    <name type="scientific">Halorubrum coriense DSM 10284</name>
    <dbReference type="NCBI Taxonomy" id="1227466"/>
    <lineage>
        <taxon>Archaea</taxon>
        <taxon>Methanobacteriati</taxon>
        <taxon>Methanobacteriota</taxon>
        <taxon>Stenosarchaea group</taxon>
        <taxon>Halobacteria</taxon>
        <taxon>Halobacteriales</taxon>
        <taxon>Haloferacaceae</taxon>
        <taxon>Halorubrum</taxon>
    </lineage>
</organism>
<dbReference type="EMBL" id="AOJL01000060">
    <property type="protein sequence ID" value="ELZ44179.1"/>
    <property type="molecule type" value="Genomic_DNA"/>
</dbReference>
<dbReference type="AlphaFoldDB" id="M0ECN0"/>
<proteinExistence type="predicted"/>
<dbReference type="Gene3D" id="2.60.40.10">
    <property type="entry name" value="Immunoglobulins"/>
    <property type="match status" value="1"/>
</dbReference>
<evidence type="ECO:0000313" key="1">
    <source>
        <dbReference type="EMBL" id="ELZ44179.1"/>
    </source>
</evidence>
<name>M0ECN0_9EURY</name>
<evidence type="ECO:0000313" key="2">
    <source>
        <dbReference type="Proteomes" id="UP000011509"/>
    </source>
</evidence>
<dbReference type="SUPFAM" id="SSF49373">
    <property type="entry name" value="Invasin/intimin cell-adhesion fragments"/>
    <property type="match status" value="1"/>
</dbReference>
<comment type="caution">
    <text evidence="1">The sequence shown here is derived from an EMBL/GenBank/DDBJ whole genome shotgun (WGS) entry which is preliminary data.</text>
</comment>
<accession>M0ECN0</accession>
<gene>
    <name evidence="1" type="ORF">C464_15140</name>
</gene>
<reference evidence="1 2" key="1">
    <citation type="journal article" date="2014" name="PLoS Genet.">
        <title>Phylogenetically driven sequencing of extremely halophilic archaea reveals strategies for static and dynamic osmo-response.</title>
        <authorList>
            <person name="Becker E.A."/>
            <person name="Seitzer P.M."/>
            <person name="Tritt A."/>
            <person name="Larsen D."/>
            <person name="Krusor M."/>
            <person name="Yao A.I."/>
            <person name="Wu D."/>
            <person name="Madern D."/>
            <person name="Eisen J.A."/>
            <person name="Darling A.E."/>
            <person name="Facciotti M.T."/>
        </authorList>
    </citation>
    <scope>NUCLEOTIDE SEQUENCE [LARGE SCALE GENOMIC DNA]</scope>
    <source>
        <strain evidence="1 2">DSM 10284</strain>
    </source>
</reference>
<dbReference type="PATRIC" id="fig|1227466.3.peg.3018"/>
<evidence type="ECO:0008006" key="3">
    <source>
        <dbReference type="Google" id="ProtNLM"/>
    </source>
</evidence>
<dbReference type="InterPro" id="IPR013783">
    <property type="entry name" value="Ig-like_fold"/>
</dbReference>
<protein>
    <recommendedName>
        <fullName evidence="3">Big-1 domain-containing protein</fullName>
    </recommendedName>
</protein>
<sequence length="552" mass="59191">MFGLVMLLLASLQATAVPIWNEDIEFRHDGEVRSSVGDVHDDIVELSTRRADRSNTVELGVRYPTRPFLLNPPDANGRLRTLPNGTVTLSNATAAGEAGDYFDGTDRSFVTRTVAYEADYSEYRSAPRYLIDNGGLIEQHEGADLARSDPMLVDGTRINLVLVHGSLSRSGVRDASVMTRAGSPSADATAVSNESSPVGITVPTAAGQSYWESALGDELASAGGYVTSIRVTAGEPYNTLRLELRPNVTYRLRTAQVSVGGDRADGAPEYLTRGETTGTTAVGEHREVEYVVRDRFSNPVADVDVEAAVVDGPGELVAANDTSDDDGTVRYRYVSDRAGTATVRATFGSAPGALETAEQSIAVHSGSESTDGCRFPRWTAADPTVRLTNAQEGCAWSGVESVDGVSLSDPNLTSLTGANEEFDPKRQYFRLGFTVESGDTAYYVAVTRTTDLASDVVDLDGLTRSYGGSWSNTNVQVYRRVGDQAFELRGEGALSSSALEEWYQRTRSVDLLDQAAYGSGNPGVDELRSFTSGRTVTIRFLEFHGATTVTAA</sequence>
<dbReference type="STRING" id="1227466.C464_15140"/>
<keyword evidence="2" id="KW-1185">Reference proteome</keyword>
<dbReference type="InterPro" id="IPR008964">
    <property type="entry name" value="Invasin/intimin_cell_adhesion"/>
</dbReference>
<dbReference type="Proteomes" id="UP000011509">
    <property type="component" value="Unassembled WGS sequence"/>
</dbReference>